<evidence type="ECO:0000313" key="1">
    <source>
        <dbReference type="EnsemblPlants" id="MELO3C013910.2.1"/>
    </source>
</evidence>
<organism evidence="1">
    <name type="scientific">Cucumis melo</name>
    <name type="common">Muskmelon</name>
    <dbReference type="NCBI Taxonomy" id="3656"/>
    <lineage>
        <taxon>Eukaryota</taxon>
        <taxon>Viridiplantae</taxon>
        <taxon>Streptophyta</taxon>
        <taxon>Embryophyta</taxon>
        <taxon>Tracheophyta</taxon>
        <taxon>Spermatophyta</taxon>
        <taxon>Magnoliopsida</taxon>
        <taxon>eudicotyledons</taxon>
        <taxon>Gunneridae</taxon>
        <taxon>Pentapetalae</taxon>
        <taxon>rosids</taxon>
        <taxon>fabids</taxon>
        <taxon>Cucurbitales</taxon>
        <taxon>Cucurbitaceae</taxon>
        <taxon>Benincaseae</taxon>
        <taxon>Cucumis</taxon>
    </lineage>
</organism>
<dbReference type="Gramene" id="MELO3C013910.2.1">
    <property type="protein sequence ID" value="MELO3C013910.2.1"/>
    <property type="gene ID" value="MELO3C013910.2"/>
</dbReference>
<proteinExistence type="predicted"/>
<dbReference type="EnsemblPlants" id="MELO3C013910.2.1">
    <property type="protein sequence ID" value="MELO3C013910.2.1"/>
    <property type="gene ID" value="MELO3C013910.2"/>
</dbReference>
<sequence>MIAVQISRLFTKRKIQIILLLVYSFNFPSTIPSSPANSSAFRSILAGLNYSLSTTVRNSLLTPSISTAYPP</sequence>
<reference evidence="1" key="1">
    <citation type="submission" date="2023-03" db="UniProtKB">
        <authorList>
            <consortium name="EnsemblPlants"/>
        </authorList>
    </citation>
    <scope>IDENTIFICATION</scope>
</reference>
<dbReference type="AlphaFoldDB" id="A0A9I9D6R5"/>
<protein>
    <submittedName>
        <fullName evidence="1">Uncharacterized protein</fullName>
    </submittedName>
</protein>
<name>A0A9I9D6R5_CUCME</name>
<accession>A0A9I9D6R5</accession>